<protein>
    <submittedName>
        <fullName evidence="1">Uncharacterized protein</fullName>
    </submittedName>
</protein>
<dbReference type="Proteomes" id="UP000011086">
    <property type="component" value="Unassembled WGS sequence"/>
</dbReference>
<reference evidence="1" key="1">
    <citation type="journal article" date="2012" name="PLoS Genet.">
        <title>Comparative analysis of the genomes of two field isolates of the rice blast fungus Magnaporthe oryzae.</title>
        <authorList>
            <person name="Xue M."/>
            <person name="Yang J."/>
            <person name="Li Z."/>
            <person name="Hu S."/>
            <person name="Yao N."/>
            <person name="Dean R.A."/>
            <person name="Zhao W."/>
            <person name="Shen M."/>
            <person name="Zhang H."/>
            <person name="Li C."/>
            <person name="Liu L."/>
            <person name="Cao L."/>
            <person name="Xu X."/>
            <person name="Xing Y."/>
            <person name="Hsiang T."/>
            <person name="Zhang Z."/>
            <person name="Xu J.R."/>
            <person name="Peng Y.L."/>
        </authorList>
    </citation>
    <scope>NUCLEOTIDE SEQUENCE</scope>
    <source>
        <strain evidence="1">Y34</strain>
    </source>
</reference>
<organism evidence="1">
    <name type="scientific">Pyricularia oryzae (strain Y34)</name>
    <name type="common">Rice blast fungus</name>
    <name type="synonym">Magnaporthe oryzae</name>
    <dbReference type="NCBI Taxonomy" id="1143189"/>
    <lineage>
        <taxon>Eukaryota</taxon>
        <taxon>Fungi</taxon>
        <taxon>Dikarya</taxon>
        <taxon>Ascomycota</taxon>
        <taxon>Pezizomycotina</taxon>
        <taxon>Sordariomycetes</taxon>
        <taxon>Sordariomycetidae</taxon>
        <taxon>Magnaporthales</taxon>
        <taxon>Pyriculariaceae</taxon>
        <taxon>Pyricularia</taxon>
    </lineage>
</organism>
<gene>
    <name evidence="1" type="ORF">OOU_Y34scaffold00691g9</name>
</gene>
<accession>A0AA97NSZ3</accession>
<name>A0AA97NSZ3_PYRO3</name>
<dbReference type="AlphaFoldDB" id="A0AA97NSZ3"/>
<evidence type="ECO:0000313" key="1">
    <source>
        <dbReference type="EMBL" id="ELQ35756.1"/>
    </source>
</evidence>
<proteinExistence type="predicted"/>
<sequence length="185" mass="19842">MVQLMTPRASCYYVLGRPVWPELDSNAVDRRDMGHRRRYPGGTGIHIVVGVKNGDNFDCLFVGPTALPPNSAGSYQPQEQAIPWAISAAWTVATGMQSTEYMHLMASLDKNEWGVSFEGVEKSGATLSGGTTLSGQFTKKNTEAGTVEALGAHVDDTSARDTFNTALNACVADLPADENWTLGSD</sequence>
<dbReference type="EMBL" id="JH793740">
    <property type="protein sequence ID" value="ELQ35756.1"/>
    <property type="molecule type" value="Genomic_DNA"/>
</dbReference>